<keyword evidence="2" id="KW-1185">Reference proteome</keyword>
<evidence type="ECO:0000313" key="2">
    <source>
        <dbReference type="Proteomes" id="UP001501666"/>
    </source>
</evidence>
<dbReference type="Proteomes" id="UP001501666">
    <property type="component" value="Unassembled WGS sequence"/>
</dbReference>
<name>A0ABN3TAW3_9ACTN</name>
<evidence type="ECO:0000313" key="1">
    <source>
        <dbReference type="EMBL" id="GAA2697334.1"/>
    </source>
</evidence>
<dbReference type="EMBL" id="BAAATE010000047">
    <property type="protein sequence ID" value="GAA2697334.1"/>
    <property type="molecule type" value="Genomic_DNA"/>
</dbReference>
<reference evidence="1 2" key="1">
    <citation type="journal article" date="2019" name="Int. J. Syst. Evol. Microbiol.">
        <title>The Global Catalogue of Microorganisms (GCM) 10K type strain sequencing project: providing services to taxonomists for standard genome sequencing and annotation.</title>
        <authorList>
            <consortium name="The Broad Institute Genomics Platform"/>
            <consortium name="The Broad Institute Genome Sequencing Center for Infectious Disease"/>
            <person name="Wu L."/>
            <person name="Ma J."/>
        </authorList>
    </citation>
    <scope>NUCLEOTIDE SEQUENCE [LARGE SCALE GENOMIC DNA]</scope>
    <source>
        <strain evidence="1 2">JCM 6835</strain>
    </source>
</reference>
<accession>A0ABN3TAW3</accession>
<organism evidence="1 2">
    <name type="scientific">Nonomuraea recticatena</name>
    <dbReference type="NCBI Taxonomy" id="46178"/>
    <lineage>
        <taxon>Bacteria</taxon>
        <taxon>Bacillati</taxon>
        <taxon>Actinomycetota</taxon>
        <taxon>Actinomycetes</taxon>
        <taxon>Streptosporangiales</taxon>
        <taxon>Streptosporangiaceae</taxon>
        <taxon>Nonomuraea</taxon>
    </lineage>
</organism>
<sequence length="288" mass="32483">MTVSEPDKPRFPDSFKHAFTYGQSGTGFFGPDVLRGLTEGMDEFLSESSGRWNRSRSLGPALLGCVPWFDDPELLARVVCFPSACVVVTKQELKKRGRAAFEELKRHAAQGRGFPAEAFSTLTGMASRYDGEPPLLYPTSPRPPSVRLQTFRSFGFRKSGGTPVPILHAKLFLLGELWWHDEHPEGYVDDIVGFTPKRLWLGSANGTRSSRLSLEFGLWVDDRELLAHAKEFLVQVLEHSEGIDPDDDQFDPEFVPYDYDDEAFWEYYRDLGSHVDPDDEADDGPDDE</sequence>
<protein>
    <submittedName>
        <fullName evidence="1">Uncharacterized protein</fullName>
    </submittedName>
</protein>
<gene>
    <name evidence="1" type="ORF">GCM10010412_092100</name>
</gene>
<dbReference type="RefSeq" id="WP_346156373.1">
    <property type="nucleotide sequence ID" value="NZ_BAAATE010000047.1"/>
</dbReference>
<proteinExistence type="predicted"/>
<comment type="caution">
    <text evidence="1">The sequence shown here is derived from an EMBL/GenBank/DDBJ whole genome shotgun (WGS) entry which is preliminary data.</text>
</comment>